<comment type="caution">
    <text evidence="1">The sequence shown here is derived from an EMBL/GenBank/DDBJ whole genome shotgun (WGS) entry which is preliminary data.</text>
</comment>
<keyword evidence="2" id="KW-1185">Reference proteome</keyword>
<protein>
    <recommendedName>
        <fullName evidence="3">Right handed beta helix domain-containing protein</fullName>
    </recommendedName>
</protein>
<accession>A0ABT8VRB1</accession>
<sequence>MKFTSLFKIGFIILMACQFSCRKDFNTIKSNGNLSFSKDTLFLDTVFNNLSTTTKILKVYNNSKNDILIPKIQLEKSDSKYRINVDGISGTEFNDVLILQKDSIYVFVEGTIAANETNAEMVYEDKILFDPNGTQQHVNLVTLVKEATFLYNSNNSDFEISETNFTNTKPYVIYGNAIVPKNGSLTIDAGAIVHFSKNSSLTISQGATLNINGTQNDSIVFKSDNLNHEYDQVPGQWQGININNANTVNINYLKVLNPTTGLNITNNNNLITIKNTEIYNAAENGIYTKNTNIVGENMVIGQAGKAGLFLQGGDYTFKHCTFANYWSKGIKSESTVSLTNYYIDDIDSEINTPLKSANFINCIISGTRNSELFLDKIDNEPIFNFNIKNCLLDLEKGDDLYNTDNNTYYTNVLLNKNLDFRNTTINDLRIGLNNEGINQADITTATEVPLDIIGTNRTTTPDIGAYQHIDFKTLETEDEEDK</sequence>
<name>A0ABT8VRB1_9FLAO</name>
<evidence type="ECO:0008006" key="3">
    <source>
        <dbReference type="Google" id="ProtNLM"/>
    </source>
</evidence>
<evidence type="ECO:0000313" key="2">
    <source>
        <dbReference type="Proteomes" id="UP001168642"/>
    </source>
</evidence>
<dbReference type="EMBL" id="JAUMIT010000002">
    <property type="protein sequence ID" value="MDO3694508.1"/>
    <property type="molecule type" value="Genomic_DNA"/>
</dbReference>
<reference evidence="1" key="1">
    <citation type="submission" date="2023-07" db="EMBL/GenBank/DDBJ databases">
        <title>Wenyingzhuangia sp. chi5 genome sequencing and assembly.</title>
        <authorList>
            <person name="Park S."/>
        </authorList>
    </citation>
    <scope>NUCLEOTIDE SEQUENCE</scope>
    <source>
        <strain evidence="1">Chi5</strain>
    </source>
</reference>
<dbReference type="SUPFAM" id="SSF51126">
    <property type="entry name" value="Pectin lyase-like"/>
    <property type="match status" value="1"/>
</dbReference>
<evidence type="ECO:0000313" key="1">
    <source>
        <dbReference type="EMBL" id="MDO3694508.1"/>
    </source>
</evidence>
<dbReference type="RefSeq" id="WP_302883752.1">
    <property type="nucleotide sequence ID" value="NZ_JAUMIT010000002.1"/>
</dbReference>
<dbReference type="Proteomes" id="UP001168642">
    <property type="component" value="Unassembled WGS sequence"/>
</dbReference>
<dbReference type="InterPro" id="IPR011050">
    <property type="entry name" value="Pectin_lyase_fold/virulence"/>
</dbReference>
<proteinExistence type="predicted"/>
<organism evidence="1 2">
    <name type="scientific">Wenyingzhuangia gilva</name>
    <dbReference type="NCBI Taxonomy" id="3057677"/>
    <lineage>
        <taxon>Bacteria</taxon>
        <taxon>Pseudomonadati</taxon>
        <taxon>Bacteroidota</taxon>
        <taxon>Flavobacteriia</taxon>
        <taxon>Flavobacteriales</taxon>
        <taxon>Flavobacteriaceae</taxon>
        <taxon>Wenyingzhuangia</taxon>
    </lineage>
</organism>
<gene>
    <name evidence="1" type="ORF">QVZ41_06580</name>
</gene>